<comment type="caution">
    <text evidence="2">The sequence shown here is derived from an EMBL/GenBank/DDBJ whole genome shotgun (WGS) entry which is preliminary data.</text>
</comment>
<dbReference type="EMBL" id="ASHM01174191">
    <property type="protein sequence ID" value="PNX65054.1"/>
    <property type="molecule type" value="Genomic_DNA"/>
</dbReference>
<name>A0A2K3KFH4_TRIPR</name>
<feature type="non-terminal residue" evidence="2">
    <location>
        <position position="65"/>
    </location>
</feature>
<proteinExistence type="predicted"/>
<dbReference type="InterPro" id="IPR007750">
    <property type="entry name" value="DUF674"/>
</dbReference>
<dbReference type="AlphaFoldDB" id="A0A2K3KFH4"/>
<evidence type="ECO:0000313" key="2">
    <source>
        <dbReference type="EMBL" id="PNX65054.1"/>
    </source>
</evidence>
<feature type="region of interest" description="Disordered" evidence="1">
    <location>
        <begin position="33"/>
        <end position="65"/>
    </location>
</feature>
<evidence type="ECO:0000313" key="3">
    <source>
        <dbReference type="Proteomes" id="UP000236291"/>
    </source>
</evidence>
<organism evidence="2 3">
    <name type="scientific">Trifolium pratense</name>
    <name type="common">Red clover</name>
    <dbReference type="NCBI Taxonomy" id="57577"/>
    <lineage>
        <taxon>Eukaryota</taxon>
        <taxon>Viridiplantae</taxon>
        <taxon>Streptophyta</taxon>
        <taxon>Embryophyta</taxon>
        <taxon>Tracheophyta</taxon>
        <taxon>Spermatophyta</taxon>
        <taxon>Magnoliopsida</taxon>
        <taxon>eudicotyledons</taxon>
        <taxon>Gunneridae</taxon>
        <taxon>Pentapetalae</taxon>
        <taxon>rosids</taxon>
        <taxon>fabids</taxon>
        <taxon>Fabales</taxon>
        <taxon>Fabaceae</taxon>
        <taxon>Papilionoideae</taxon>
        <taxon>50 kb inversion clade</taxon>
        <taxon>NPAAA clade</taxon>
        <taxon>Hologalegina</taxon>
        <taxon>IRL clade</taxon>
        <taxon>Trifolieae</taxon>
        <taxon>Trifolium</taxon>
    </lineage>
</organism>
<dbReference type="Proteomes" id="UP000236291">
    <property type="component" value="Unassembled WGS sequence"/>
</dbReference>
<reference evidence="2 3" key="2">
    <citation type="journal article" date="2017" name="Front. Plant Sci.">
        <title>Gene Classification and Mining of Molecular Markers Useful in Red Clover (Trifolium pratense) Breeding.</title>
        <authorList>
            <person name="Istvanek J."/>
            <person name="Dluhosova J."/>
            <person name="Dluhos P."/>
            <person name="Patkova L."/>
            <person name="Nedelnik J."/>
            <person name="Repkova J."/>
        </authorList>
    </citation>
    <scope>NUCLEOTIDE SEQUENCE [LARGE SCALE GENOMIC DNA]</scope>
    <source>
        <strain evidence="3">cv. Tatra</strain>
        <tissue evidence="2">Young leaves</tissue>
    </source>
</reference>
<dbReference type="Pfam" id="PF05056">
    <property type="entry name" value="DUF674"/>
    <property type="match status" value="1"/>
</dbReference>
<protein>
    <submittedName>
        <fullName evidence="2">Uncharacterized protein</fullName>
    </submittedName>
</protein>
<gene>
    <name evidence="2" type="ORF">L195_g062411</name>
</gene>
<sequence length="65" mass="7205">MVGSLGNLYQSVENLNQNYMLPDQTKDVLLNPRAQSSSTEISGFLTQNDSSDNDQGSKLYMCTNK</sequence>
<accession>A0A2K3KFH4</accession>
<feature type="compositionally biased region" description="Polar residues" evidence="1">
    <location>
        <begin position="33"/>
        <end position="56"/>
    </location>
</feature>
<evidence type="ECO:0000256" key="1">
    <source>
        <dbReference type="SAM" id="MobiDB-lite"/>
    </source>
</evidence>
<reference evidence="2 3" key="1">
    <citation type="journal article" date="2014" name="Am. J. Bot.">
        <title>Genome assembly and annotation for red clover (Trifolium pratense; Fabaceae).</title>
        <authorList>
            <person name="Istvanek J."/>
            <person name="Jaros M."/>
            <person name="Krenek A."/>
            <person name="Repkova J."/>
        </authorList>
    </citation>
    <scope>NUCLEOTIDE SEQUENCE [LARGE SCALE GENOMIC DNA]</scope>
    <source>
        <strain evidence="3">cv. Tatra</strain>
        <tissue evidence="2">Young leaves</tissue>
    </source>
</reference>